<dbReference type="GO" id="GO:0005634">
    <property type="term" value="C:nucleus"/>
    <property type="evidence" value="ECO:0007669"/>
    <property type="project" value="TreeGrafter"/>
</dbReference>
<feature type="non-terminal residue" evidence="3">
    <location>
        <position position="474"/>
    </location>
</feature>
<dbReference type="Gene3D" id="1.10.3210.10">
    <property type="entry name" value="Hypothetical protein af1432"/>
    <property type="match status" value="1"/>
</dbReference>
<dbReference type="SUPFAM" id="SSF109604">
    <property type="entry name" value="HD-domain/PDEase-like"/>
    <property type="match status" value="1"/>
</dbReference>
<dbReference type="InterPro" id="IPR003607">
    <property type="entry name" value="HD/PDEase_dom"/>
</dbReference>
<dbReference type="Pfam" id="PF01966">
    <property type="entry name" value="HD"/>
    <property type="match status" value="1"/>
</dbReference>
<dbReference type="OrthoDB" id="9991235at2759"/>
<dbReference type="Proteomes" id="UP001151699">
    <property type="component" value="Chromosome B"/>
</dbReference>
<dbReference type="CDD" id="cd00077">
    <property type="entry name" value="HDc"/>
    <property type="match status" value="1"/>
</dbReference>
<evidence type="ECO:0000313" key="3">
    <source>
        <dbReference type="EMBL" id="KAJ6644607.1"/>
    </source>
</evidence>
<feature type="domain" description="HD/PDEase" evidence="2">
    <location>
        <begin position="112"/>
        <end position="265"/>
    </location>
</feature>
<dbReference type="EMBL" id="WJQU01000002">
    <property type="protein sequence ID" value="KAJ6644607.1"/>
    <property type="molecule type" value="Genomic_DNA"/>
</dbReference>
<comment type="caution">
    <text evidence="3">The sequence shown here is derived from an EMBL/GenBank/DDBJ whole genome shotgun (WGS) entry which is preliminary data.</text>
</comment>
<evidence type="ECO:0000313" key="4">
    <source>
        <dbReference type="Proteomes" id="UP001151699"/>
    </source>
</evidence>
<evidence type="ECO:0000259" key="2">
    <source>
        <dbReference type="SMART" id="SM00471"/>
    </source>
</evidence>
<gene>
    <name evidence="3" type="ORF">Bhyg_09576</name>
</gene>
<reference evidence="3" key="1">
    <citation type="submission" date="2022-07" db="EMBL/GenBank/DDBJ databases">
        <authorList>
            <person name="Trinca V."/>
            <person name="Uliana J.V.C."/>
            <person name="Torres T.T."/>
            <person name="Ward R.J."/>
            <person name="Monesi N."/>
        </authorList>
    </citation>
    <scope>NUCLEOTIDE SEQUENCE</scope>
    <source>
        <strain evidence="3">HSMRA1968</strain>
        <tissue evidence="3">Whole embryos</tissue>
    </source>
</reference>
<comment type="similarity">
    <text evidence="1">Belongs to the SAMHD1 family.</text>
</comment>
<sequence length="474" mass="54671">ESSPSVQQWYQPNQPATVQDTADVDVFEISLLGDCNETETTNTTSTAAFDSFNNNPLMKQSSQKERKMRYIDTIHGVIELPNIIFQIINTEFFQRLRNLKQLGASSYVFPGTTHTRFEHSIGVCHLIDKFLSILERNSSIKVDAFHRKCVMIAGLLHDVGHGPFSHMWDQFVHQRRYKYWNHEDSSCDITRHIFAKHDIKLSSNFQEHSNGIEIIVAMIIGNLDTLKKYLTKDQMYLSEIVNNKFCFIDVDKWDYILRDSYYLNNVISIPKGFERVFAGARVTKTPDGITHISYHLDDYHLVHELFENRSNLHGRCYQHPEIIGIEHLLVKAFLSAEDSGFVFQGVKLSEAHMHPEVYQYLDDSIIQIITICNDARLKESQDYLRRVRTRDLYPIVGMSSQGFEIPSSNGLAGQFISKERKIPTANDTMPVNLILHDDNGEIAKKPSELYPKYILYYTKQVNPAVLNEAKLLQK</sequence>
<dbReference type="GO" id="GO:0006203">
    <property type="term" value="P:dGTP catabolic process"/>
    <property type="evidence" value="ECO:0007669"/>
    <property type="project" value="TreeGrafter"/>
</dbReference>
<keyword evidence="4" id="KW-1185">Reference proteome</keyword>
<proteinExistence type="inferred from homology"/>
<evidence type="ECO:0000256" key="1">
    <source>
        <dbReference type="ARBA" id="ARBA00005776"/>
    </source>
</evidence>
<name>A0A9Q0S433_9DIPT</name>
<organism evidence="3 4">
    <name type="scientific">Pseudolycoriella hygida</name>
    <dbReference type="NCBI Taxonomy" id="35572"/>
    <lineage>
        <taxon>Eukaryota</taxon>
        <taxon>Metazoa</taxon>
        <taxon>Ecdysozoa</taxon>
        <taxon>Arthropoda</taxon>
        <taxon>Hexapoda</taxon>
        <taxon>Insecta</taxon>
        <taxon>Pterygota</taxon>
        <taxon>Neoptera</taxon>
        <taxon>Endopterygota</taxon>
        <taxon>Diptera</taxon>
        <taxon>Nematocera</taxon>
        <taxon>Sciaroidea</taxon>
        <taxon>Sciaridae</taxon>
        <taxon>Pseudolycoriella</taxon>
    </lineage>
</organism>
<dbReference type="GO" id="GO:0008832">
    <property type="term" value="F:dGTPase activity"/>
    <property type="evidence" value="ECO:0007669"/>
    <property type="project" value="TreeGrafter"/>
</dbReference>
<protein>
    <submittedName>
        <fullName evidence="3">Deoxynucleoside triphosphate triphosphohydrolase SAMHD1 like</fullName>
    </submittedName>
</protein>
<dbReference type="InterPro" id="IPR006674">
    <property type="entry name" value="HD_domain"/>
</dbReference>
<dbReference type="PANTHER" id="PTHR11373">
    <property type="entry name" value="DEOXYNUCLEOSIDE TRIPHOSPHATE TRIPHOSPHOHYDROLASE"/>
    <property type="match status" value="1"/>
</dbReference>
<accession>A0A9Q0S433</accession>
<dbReference type="AlphaFoldDB" id="A0A9Q0S433"/>
<dbReference type="SMART" id="SM00471">
    <property type="entry name" value="HDc"/>
    <property type="match status" value="1"/>
</dbReference>
<dbReference type="PANTHER" id="PTHR11373:SF4">
    <property type="entry name" value="DEOXYNUCLEOSIDE TRIPHOSPHATE TRIPHOSPHOHYDROLASE SAMHD1"/>
    <property type="match status" value="1"/>
</dbReference>
<dbReference type="InterPro" id="IPR050135">
    <property type="entry name" value="dGTPase-like"/>
</dbReference>